<gene>
    <name evidence="1" type="primary">Acey_s0552.g3340</name>
    <name evidence="1" type="ORF">Y032_0552g3340</name>
</gene>
<comment type="caution">
    <text evidence="1">The sequence shown here is derived from an EMBL/GenBank/DDBJ whole genome shotgun (WGS) entry which is preliminary data.</text>
</comment>
<dbReference type="AlphaFoldDB" id="A0A016WRH7"/>
<dbReference type="EMBL" id="JARK01000152">
    <property type="protein sequence ID" value="EYC41882.1"/>
    <property type="molecule type" value="Genomic_DNA"/>
</dbReference>
<evidence type="ECO:0000313" key="1">
    <source>
        <dbReference type="EMBL" id="EYC41882.1"/>
    </source>
</evidence>
<protein>
    <submittedName>
        <fullName evidence="1">Uncharacterized protein</fullName>
    </submittedName>
</protein>
<dbReference type="OrthoDB" id="5835829at2759"/>
<evidence type="ECO:0000313" key="2">
    <source>
        <dbReference type="Proteomes" id="UP000024635"/>
    </source>
</evidence>
<name>A0A016WRH7_9BILA</name>
<reference evidence="2" key="1">
    <citation type="journal article" date="2015" name="Nat. Genet.">
        <title>The genome and transcriptome of the zoonotic hookworm Ancylostoma ceylanicum identify infection-specific gene families.</title>
        <authorList>
            <person name="Schwarz E.M."/>
            <person name="Hu Y."/>
            <person name="Antoshechkin I."/>
            <person name="Miller M.M."/>
            <person name="Sternberg P.W."/>
            <person name="Aroian R.V."/>
        </authorList>
    </citation>
    <scope>NUCLEOTIDE SEQUENCE</scope>
    <source>
        <strain evidence="2">HY135</strain>
    </source>
</reference>
<organism evidence="1 2">
    <name type="scientific">Ancylostoma ceylanicum</name>
    <dbReference type="NCBI Taxonomy" id="53326"/>
    <lineage>
        <taxon>Eukaryota</taxon>
        <taxon>Metazoa</taxon>
        <taxon>Ecdysozoa</taxon>
        <taxon>Nematoda</taxon>
        <taxon>Chromadorea</taxon>
        <taxon>Rhabditida</taxon>
        <taxon>Rhabditina</taxon>
        <taxon>Rhabditomorpha</taxon>
        <taxon>Strongyloidea</taxon>
        <taxon>Ancylostomatidae</taxon>
        <taxon>Ancylostomatinae</taxon>
        <taxon>Ancylostoma</taxon>
    </lineage>
</organism>
<accession>A0A016WRH7</accession>
<proteinExistence type="predicted"/>
<keyword evidence="2" id="KW-1185">Reference proteome</keyword>
<dbReference type="Proteomes" id="UP000024635">
    <property type="component" value="Unassembled WGS sequence"/>
</dbReference>
<sequence length="86" mass="9326">MLLPLKENAPMLNGSTIGEDCSATLQTILPTSEANEVGQMHCQPGIPGKWIAEQTTPNVLPCKTRQMYRQANLALCIATHTLSFVS</sequence>